<dbReference type="STRING" id="857566.A0A1E3PK62"/>
<name>A0A1E3PK62_9ASCO</name>
<evidence type="ECO:0000313" key="8">
    <source>
        <dbReference type="Proteomes" id="UP000095009"/>
    </source>
</evidence>
<dbReference type="NCBIfam" id="TIGR00283">
    <property type="entry name" value="arch_pth2"/>
    <property type="match status" value="1"/>
</dbReference>
<keyword evidence="6" id="KW-1133">Transmembrane helix</keyword>
<comment type="similarity">
    <text evidence="3">Belongs to the PTH2 family.</text>
</comment>
<evidence type="ECO:0000256" key="2">
    <source>
        <dbReference type="ARBA" id="ARBA00022801"/>
    </source>
</evidence>
<dbReference type="AlphaFoldDB" id="A0A1E3PK62"/>
<dbReference type="InterPro" id="IPR023476">
    <property type="entry name" value="Pep_tRNA_hydro_II_dom_sf"/>
</dbReference>
<organism evidence="7 8">
    <name type="scientific">Nadsonia fulvescens var. elongata DSM 6958</name>
    <dbReference type="NCBI Taxonomy" id="857566"/>
    <lineage>
        <taxon>Eukaryota</taxon>
        <taxon>Fungi</taxon>
        <taxon>Dikarya</taxon>
        <taxon>Ascomycota</taxon>
        <taxon>Saccharomycotina</taxon>
        <taxon>Dipodascomycetes</taxon>
        <taxon>Dipodascales</taxon>
        <taxon>Dipodascales incertae sedis</taxon>
        <taxon>Nadsonia</taxon>
    </lineage>
</organism>
<dbReference type="NCBIfam" id="NF003314">
    <property type="entry name" value="PRK04322.1"/>
    <property type="match status" value="1"/>
</dbReference>
<feature type="compositionally biased region" description="Basic and acidic residues" evidence="5">
    <location>
        <begin position="52"/>
        <end position="67"/>
    </location>
</feature>
<dbReference type="Gene3D" id="3.40.1490.10">
    <property type="entry name" value="Bit1"/>
    <property type="match status" value="1"/>
</dbReference>
<evidence type="ECO:0000256" key="1">
    <source>
        <dbReference type="ARBA" id="ARBA00013260"/>
    </source>
</evidence>
<evidence type="ECO:0000313" key="7">
    <source>
        <dbReference type="EMBL" id="ODQ65332.1"/>
    </source>
</evidence>
<evidence type="ECO:0000256" key="5">
    <source>
        <dbReference type="SAM" id="MobiDB-lite"/>
    </source>
</evidence>
<proteinExistence type="inferred from homology"/>
<keyword evidence="8" id="KW-1185">Reference proteome</keyword>
<accession>A0A1E3PK62</accession>
<dbReference type="PANTHER" id="PTHR12649:SF11">
    <property type="entry name" value="PEPTIDYL-TRNA HYDROLASE 2, MITOCHONDRIAL"/>
    <property type="match status" value="1"/>
</dbReference>
<dbReference type="PANTHER" id="PTHR12649">
    <property type="entry name" value="PEPTIDYL-TRNA HYDROLASE 2"/>
    <property type="match status" value="1"/>
</dbReference>
<protein>
    <recommendedName>
        <fullName evidence="1">peptidyl-tRNA hydrolase</fullName>
        <ecNumber evidence="1">3.1.1.29</ecNumber>
    </recommendedName>
</protein>
<sequence length="247" mass="26988">MQTTTTMFSGAITTAFIAGVTTGYLYHLKSEEIAAKKKKLAGQAKKAVEQAKKAAQQAEKKAAEQAKKVAQQAHIAEQAKENQSNSKVEDDKDFEGESDFEDSYETESDYESDEDLFVPPEIPLSQLAPHDESRMALIVRTDLGMEKGKAAAQCAHAALACYKATMKYDMDMLNRWEHRGQAKITLKCRSQEEMDELFAKAISLGIVAKIIHDAGRTQIAAGSATVLGLGPAPKSVLDEITGKLKLY</sequence>
<keyword evidence="6" id="KW-0812">Transmembrane</keyword>
<dbReference type="CDD" id="cd02430">
    <property type="entry name" value="PTH2"/>
    <property type="match status" value="1"/>
</dbReference>
<dbReference type="InterPro" id="IPR002833">
    <property type="entry name" value="PTH2"/>
</dbReference>
<evidence type="ECO:0000256" key="4">
    <source>
        <dbReference type="ARBA" id="ARBA00048707"/>
    </source>
</evidence>
<dbReference type="SUPFAM" id="SSF102462">
    <property type="entry name" value="Peptidyl-tRNA hydrolase II"/>
    <property type="match status" value="1"/>
</dbReference>
<evidence type="ECO:0000256" key="6">
    <source>
        <dbReference type="SAM" id="Phobius"/>
    </source>
</evidence>
<keyword evidence="2" id="KW-0378">Hydrolase</keyword>
<keyword evidence="6" id="KW-0472">Membrane</keyword>
<dbReference type="Pfam" id="PF01981">
    <property type="entry name" value="PTH2"/>
    <property type="match status" value="1"/>
</dbReference>
<feature type="region of interest" description="Disordered" evidence="5">
    <location>
        <begin position="52"/>
        <end position="113"/>
    </location>
</feature>
<evidence type="ECO:0000256" key="3">
    <source>
        <dbReference type="ARBA" id="ARBA00038050"/>
    </source>
</evidence>
<dbReference type="EC" id="3.1.1.29" evidence="1"/>
<comment type="catalytic activity">
    <reaction evidence="4">
        <text>an N-acyl-L-alpha-aminoacyl-tRNA + H2O = an N-acyl-L-amino acid + a tRNA + H(+)</text>
        <dbReference type="Rhea" id="RHEA:54448"/>
        <dbReference type="Rhea" id="RHEA-COMP:10123"/>
        <dbReference type="Rhea" id="RHEA-COMP:13883"/>
        <dbReference type="ChEBI" id="CHEBI:15377"/>
        <dbReference type="ChEBI" id="CHEBI:15378"/>
        <dbReference type="ChEBI" id="CHEBI:59874"/>
        <dbReference type="ChEBI" id="CHEBI:78442"/>
        <dbReference type="ChEBI" id="CHEBI:138191"/>
        <dbReference type="EC" id="3.1.1.29"/>
    </reaction>
</comment>
<dbReference type="GO" id="GO:0005829">
    <property type="term" value="C:cytosol"/>
    <property type="evidence" value="ECO:0007669"/>
    <property type="project" value="TreeGrafter"/>
</dbReference>
<dbReference type="EMBL" id="KV454410">
    <property type="protein sequence ID" value="ODQ65332.1"/>
    <property type="molecule type" value="Genomic_DNA"/>
</dbReference>
<dbReference type="OrthoDB" id="1733656at2759"/>
<feature type="compositionally biased region" description="Acidic residues" evidence="5">
    <location>
        <begin position="91"/>
        <end position="113"/>
    </location>
</feature>
<reference evidence="7 8" key="1">
    <citation type="journal article" date="2016" name="Proc. Natl. Acad. Sci. U.S.A.">
        <title>Comparative genomics of biotechnologically important yeasts.</title>
        <authorList>
            <person name="Riley R."/>
            <person name="Haridas S."/>
            <person name="Wolfe K.H."/>
            <person name="Lopes M.R."/>
            <person name="Hittinger C.T."/>
            <person name="Goeker M."/>
            <person name="Salamov A.A."/>
            <person name="Wisecaver J.H."/>
            <person name="Long T.M."/>
            <person name="Calvey C.H."/>
            <person name="Aerts A.L."/>
            <person name="Barry K.W."/>
            <person name="Choi C."/>
            <person name="Clum A."/>
            <person name="Coughlan A.Y."/>
            <person name="Deshpande S."/>
            <person name="Douglass A.P."/>
            <person name="Hanson S.J."/>
            <person name="Klenk H.-P."/>
            <person name="LaButti K.M."/>
            <person name="Lapidus A."/>
            <person name="Lindquist E.A."/>
            <person name="Lipzen A.M."/>
            <person name="Meier-Kolthoff J.P."/>
            <person name="Ohm R.A."/>
            <person name="Otillar R.P."/>
            <person name="Pangilinan J.L."/>
            <person name="Peng Y."/>
            <person name="Rokas A."/>
            <person name="Rosa C.A."/>
            <person name="Scheuner C."/>
            <person name="Sibirny A.A."/>
            <person name="Slot J.C."/>
            <person name="Stielow J.B."/>
            <person name="Sun H."/>
            <person name="Kurtzman C.P."/>
            <person name="Blackwell M."/>
            <person name="Grigoriev I.V."/>
            <person name="Jeffries T.W."/>
        </authorList>
    </citation>
    <scope>NUCLEOTIDE SEQUENCE [LARGE SCALE GENOMIC DNA]</scope>
    <source>
        <strain evidence="7 8">DSM 6958</strain>
    </source>
</reference>
<feature type="transmembrane region" description="Helical" evidence="6">
    <location>
        <begin position="6"/>
        <end position="28"/>
    </location>
</feature>
<dbReference type="FunFam" id="3.40.1490.10:FF:000001">
    <property type="entry name" value="Peptidyl-tRNA hydrolase 2"/>
    <property type="match status" value="1"/>
</dbReference>
<dbReference type="Proteomes" id="UP000095009">
    <property type="component" value="Unassembled WGS sequence"/>
</dbReference>
<gene>
    <name evidence="7" type="ORF">NADFUDRAFT_83340</name>
</gene>
<dbReference type="GO" id="GO:0004045">
    <property type="term" value="F:peptidyl-tRNA hydrolase activity"/>
    <property type="evidence" value="ECO:0007669"/>
    <property type="project" value="UniProtKB-EC"/>
</dbReference>